<reference evidence="2" key="2">
    <citation type="submission" date="2015-01" db="EMBL/GenBank/DDBJ databases">
        <title>Evolutionary Origins and Diversification of the Mycorrhizal Mutualists.</title>
        <authorList>
            <consortium name="DOE Joint Genome Institute"/>
            <consortium name="Mycorrhizal Genomics Consortium"/>
            <person name="Kohler A."/>
            <person name="Kuo A."/>
            <person name="Nagy L.G."/>
            <person name="Floudas D."/>
            <person name="Copeland A."/>
            <person name="Barry K.W."/>
            <person name="Cichocki N."/>
            <person name="Veneault-Fourrey C."/>
            <person name="LaButti K."/>
            <person name="Lindquist E.A."/>
            <person name="Lipzen A."/>
            <person name="Lundell T."/>
            <person name="Morin E."/>
            <person name="Murat C."/>
            <person name="Riley R."/>
            <person name="Ohm R."/>
            <person name="Sun H."/>
            <person name="Tunlid A."/>
            <person name="Henrissat B."/>
            <person name="Grigoriev I.V."/>
            <person name="Hibbett D.S."/>
            <person name="Martin F."/>
        </authorList>
    </citation>
    <scope>NUCLEOTIDE SEQUENCE [LARGE SCALE GENOMIC DNA]</scope>
    <source>
        <strain evidence="2">MUT 4182</strain>
    </source>
</reference>
<dbReference type="EMBL" id="KN822979">
    <property type="protein sequence ID" value="KIO29764.1"/>
    <property type="molecule type" value="Genomic_DNA"/>
</dbReference>
<gene>
    <name evidence="1" type="ORF">M407DRAFT_6045</name>
</gene>
<organism evidence="1 2">
    <name type="scientific">Tulasnella calospora MUT 4182</name>
    <dbReference type="NCBI Taxonomy" id="1051891"/>
    <lineage>
        <taxon>Eukaryota</taxon>
        <taxon>Fungi</taxon>
        <taxon>Dikarya</taxon>
        <taxon>Basidiomycota</taxon>
        <taxon>Agaricomycotina</taxon>
        <taxon>Agaricomycetes</taxon>
        <taxon>Cantharellales</taxon>
        <taxon>Tulasnellaceae</taxon>
        <taxon>Tulasnella</taxon>
    </lineage>
</organism>
<name>A0A0C3QQE8_9AGAM</name>
<dbReference type="AlphaFoldDB" id="A0A0C3QQE8"/>
<keyword evidence="2" id="KW-1185">Reference proteome</keyword>
<protein>
    <submittedName>
        <fullName evidence="1">Uncharacterized protein</fullName>
    </submittedName>
</protein>
<accession>A0A0C3QQE8</accession>
<proteinExistence type="predicted"/>
<sequence>MKPETKAFLADANTQFGVRRYHAYRTRLCENCQAIGTPDMRLLRSTRAALKEWVRQRLMSLGFTANEALLPSRDRLDHNLTETYVLVVNLSEFPRGTGEFEIVGVRVGLDQEVKDAFKELDSENNCADLTPNPEVIKKGGERQMDRLRIWGTAFIVVRKEAIEEKMKEDARTDWIDEFKVLRECRQDVPNT</sequence>
<evidence type="ECO:0000313" key="1">
    <source>
        <dbReference type="EMBL" id="KIO29764.1"/>
    </source>
</evidence>
<dbReference type="Proteomes" id="UP000054248">
    <property type="component" value="Unassembled WGS sequence"/>
</dbReference>
<evidence type="ECO:0000313" key="2">
    <source>
        <dbReference type="Proteomes" id="UP000054248"/>
    </source>
</evidence>
<reference evidence="1 2" key="1">
    <citation type="submission" date="2014-04" db="EMBL/GenBank/DDBJ databases">
        <authorList>
            <consortium name="DOE Joint Genome Institute"/>
            <person name="Kuo A."/>
            <person name="Girlanda M."/>
            <person name="Perotto S."/>
            <person name="Kohler A."/>
            <person name="Nagy L.G."/>
            <person name="Floudas D."/>
            <person name="Copeland A."/>
            <person name="Barry K.W."/>
            <person name="Cichocki N."/>
            <person name="Veneault-Fourrey C."/>
            <person name="LaButti K."/>
            <person name="Lindquist E.A."/>
            <person name="Lipzen A."/>
            <person name="Lundell T."/>
            <person name="Morin E."/>
            <person name="Murat C."/>
            <person name="Sun H."/>
            <person name="Tunlid A."/>
            <person name="Henrissat B."/>
            <person name="Grigoriev I.V."/>
            <person name="Hibbett D.S."/>
            <person name="Martin F."/>
            <person name="Nordberg H.P."/>
            <person name="Cantor M.N."/>
            <person name="Hua S.X."/>
        </authorList>
    </citation>
    <scope>NUCLEOTIDE SEQUENCE [LARGE SCALE GENOMIC DNA]</scope>
    <source>
        <strain evidence="1 2">MUT 4182</strain>
    </source>
</reference>
<dbReference type="OrthoDB" id="3163673at2759"/>
<dbReference type="HOGENOM" id="CLU_1422402_0_0_1"/>